<dbReference type="Proteomes" id="UP000238034">
    <property type="component" value="Unassembled WGS sequence"/>
</dbReference>
<evidence type="ECO:0000259" key="1">
    <source>
        <dbReference type="Pfam" id="PF08267"/>
    </source>
</evidence>
<dbReference type="Gene3D" id="3.20.20.210">
    <property type="match status" value="1"/>
</dbReference>
<evidence type="ECO:0000313" key="3">
    <source>
        <dbReference type="Proteomes" id="UP000238034"/>
    </source>
</evidence>
<dbReference type="SUPFAM" id="SSF51726">
    <property type="entry name" value="UROD/MetE-like"/>
    <property type="match status" value="1"/>
</dbReference>
<proteinExistence type="predicted"/>
<feature type="domain" description="Cobalamin-independent methionine synthase MetE N-terminal" evidence="1">
    <location>
        <begin position="4"/>
        <end position="325"/>
    </location>
</feature>
<comment type="caution">
    <text evidence="2">The sequence shown here is derived from an EMBL/GenBank/DDBJ whole genome shotgun (WGS) entry which is preliminary data.</text>
</comment>
<dbReference type="InterPro" id="IPR038071">
    <property type="entry name" value="UROD/MetE-like_sf"/>
</dbReference>
<reference evidence="2 3" key="1">
    <citation type="submission" date="2018-03" db="EMBL/GenBank/DDBJ databases">
        <title>Genomic Encyclopedia of Type Strains, Phase III (KMG-III): the genomes of soil and plant-associated and newly described type strains.</title>
        <authorList>
            <person name="Whitman W."/>
        </authorList>
    </citation>
    <scope>NUCLEOTIDE SEQUENCE [LARGE SCALE GENOMIC DNA]</scope>
    <source>
        <strain evidence="2 3">CGMCC 1.9313</strain>
    </source>
</reference>
<keyword evidence="3" id="KW-1185">Reference proteome</keyword>
<organism evidence="2 3">
    <name type="scientific">Arcticibacter pallidicorallinus</name>
    <dbReference type="NCBI Taxonomy" id="1259464"/>
    <lineage>
        <taxon>Bacteria</taxon>
        <taxon>Pseudomonadati</taxon>
        <taxon>Bacteroidota</taxon>
        <taxon>Sphingobacteriia</taxon>
        <taxon>Sphingobacteriales</taxon>
        <taxon>Sphingobacteriaceae</taxon>
        <taxon>Arcticibacter</taxon>
    </lineage>
</organism>
<dbReference type="Pfam" id="PF08267">
    <property type="entry name" value="Meth_synt_1"/>
    <property type="match status" value="1"/>
</dbReference>
<dbReference type="GO" id="GO:0008652">
    <property type="term" value="P:amino acid biosynthetic process"/>
    <property type="evidence" value="ECO:0007669"/>
    <property type="project" value="InterPro"/>
</dbReference>
<dbReference type="EMBL" id="PVTH01000005">
    <property type="protein sequence ID" value="PRY52672.1"/>
    <property type="molecule type" value="Genomic_DNA"/>
</dbReference>
<evidence type="ECO:0000313" key="2">
    <source>
        <dbReference type="EMBL" id="PRY52672.1"/>
    </source>
</evidence>
<gene>
    <name evidence="2" type="ORF">B0I27_105138</name>
</gene>
<protein>
    <submittedName>
        <fullName evidence="2">Methionine synthase II (Cobalamin-independent)</fullName>
    </submittedName>
</protein>
<accession>A0A2T0U448</accession>
<dbReference type="GO" id="GO:0003871">
    <property type="term" value="F:5-methyltetrahydropteroyltriglutamate-homocysteine S-methyltransferase activity"/>
    <property type="evidence" value="ECO:0007669"/>
    <property type="project" value="InterPro"/>
</dbReference>
<dbReference type="PANTHER" id="PTHR30519">
    <property type="entry name" value="5-METHYLTETRAHYDROPTEROYLTRIGLUTAMATE--HOMOCYSTEINE METHYLTRANSFERASE"/>
    <property type="match status" value="1"/>
</dbReference>
<dbReference type="GO" id="GO:0008270">
    <property type="term" value="F:zinc ion binding"/>
    <property type="evidence" value="ECO:0007669"/>
    <property type="project" value="InterPro"/>
</dbReference>
<dbReference type="InterPro" id="IPR013215">
    <property type="entry name" value="Cbl-indep_Met_Synth_N"/>
</dbReference>
<sequence>MLKNNLGHPGIGSGHQLKKACEDYWTGEISRDELFQAARKVRVKSLKQHQKAGTDLIPCNDLSFYDHILDMTLMLGAIPRRYSPVLSQVPENSEIDLYFAMARGYQKDGLDIPAMEKTRWFDSDYHFVVPEFTANQRFKLFSQKAFAEYSSAAHILGTSPKPVITGPVSYLLLGKEEDSEYGKAENFKRIDLIKRLVPVYVEIINLFKGYGAKWIQIDEPFLGMDLQDEEKAAFEYAYMEISMKCAGIKILLTSCVGSLGENTALAIALPVAGLHVDVMRGAEQLDELLQRFPQGRWLSLGLAGGERFMKNKNQDSLRIIEKAGKVIGADRLMIAGYTALISAPVNL</sequence>
<name>A0A2T0U448_9SPHI</name>
<dbReference type="AlphaFoldDB" id="A0A2T0U448"/>